<gene>
    <name evidence="2" type="ORF">UFOPK3056_00639</name>
    <name evidence="3" type="ORF">UFOPK3287_00817</name>
    <name evidence="4" type="ORF">UFOPK3916_00265</name>
</gene>
<keyword evidence="1" id="KW-1133">Transmembrane helix</keyword>
<keyword evidence="1" id="KW-0472">Membrane</keyword>
<dbReference type="EMBL" id="CAFAAR010000046">
    <property type="protein sequence ID" value="CAB4803698.1"/>
    <property type="molecule type" value="Genomic_DNA"/>
</dbReference>
<dbReference type="EMBL" id="CAFBOE010000010">
    <property type="protein sequence ID" value="CAB4969555.1"/>
    <property type="molecule type" value="Genomic_DNA"/>
</dbReference>
<dbReference type="AlphaFoldDB" id="A0A6J7C438"/>
<evidence type="ECO:0000313" key="3">
    <source>
        <dbReference type="EMBL" id="CAB4850553.1"/>
    </source>
</evidence>
<keyword evidence="1" id="KW-0812">Transmembrane</keyword>
<sequence length="199" mass="20977">MSNYRKRSRTRLITAIGLLVASFCSAFILSFLANRSTPVLSARLTLIPGHIIVESDVTSVKIALASGNAHYFLGNQNIVGSVVVRTVEAGELIPNSAITFSEASLVSSTVPISVHSYDIPLNIMLGEKVTLYHVGDPKISSDITPATLLLRGAFIVGINSKGQNLGGDISLSVSIDASQVSALIDATSTGRIVIVRTRG</sequence>
<evidence type="ECO:0000313" key="4">
    <source>
        <dbReference type="EMBL" id="CAB4969555.1"/>
    </source>
</evidence>
<evidence type="ECO:0000256" key="1">
    <source>
        <dbReference type="SAM" id="Phobius"/>
    </source>
</evidence>
<name>A0A6J7C438_9ZZZZ</name>
<evidence type="ECO:0000313" key="2">
    <source>
        <dbReference type="EMBL" id="CAB4803698.1"/>
    </source>
</evidence>
<reference evidence="3" key="1">
    <citation type="submission" date="2020-05" db="EMBL/GenBank/DDBJ databases">
        <authorList>
            <person name="Chiriac C."/>
            <person name="Salcher M."/>
            <person name="Ghai R."/>
            <person name="Kavagutti S V."/>
        </authorList>
    </citation>
    <scope>NUCLEOTIDE SEQUENCE</scope>
</reference>
<feature type="transmembrane region" description="Helical" evidence="1">
    <location>
        <begin position="12"/>
        <end position="33"/>
    </location>
</feature>
<dbReference type="CDD" id="cd11614">
    <property type="entry name" value="SAF_CpaB_FlgA_like"/>
    <property type="match status" value="1"/>
</dbReference>
<proteinExistence type="predicted"/>
<accession>A0A6J7C438</accession>
<dbReference type="Gene3D" id="3.90.1210.10">
    <property type="entry name" value="Antifreeze-like/N-acetylneuraminic acid synthase C-terminal domain"/>
    <property type="match status" value="1"/>
</dbReference>
<dbReference type="EMBL" id="CAFBJH010000048">
    <property type="protein sequence ID" value="CAB4850553.1"/>
    <property type="molecule type" value="Genomic_DNA"/>
</dbReference>
<protein>
    <submittedName>
        <fullName evidence="3">Unannotated protein</fullName>
    </submittedName>
</protein>
<organism evidence="3">
    <name type="scientific">freshwater metagenome</name>
    <dbReference type="NCBI Taxonomy" id="449393"/>
    <lineage>
        <taxon>unclassified sequences</taxon>
        <taxon>metagenomes</taxon>
        <taxon>ecological metagenomes</taxon>
    </lineage>
</organism>